<dbReference type="EMBL" id="SJPX01000003">
    <property type="protein sequence ID" value="TWU51255.1"/>
    <property type="molecule type" value="Genomic_DNA"/>
</dbReference>
<evidence type="ECO:0000256" key="1">
    <source>
        <dbReference type="SAM" id="MobiDB-lite"/>
    </source>
</evidence>
<evidence type="ECO:0000313" key="2">
    <source>
        <dbReference type="EMBL" id="TWU51255.1"/>
    </source>
</evidence>
<name>A0A5C6ERK7_9BACT</name>
<comment type="caution">
    <text evidence="2">The sequence shown here is derived from an EMBL/GenBank/DDBJ whole genome shotgun (WGS) entry which is preliminary data.</text>
</comment>
<keyword evidence="3" id="KW-1185">Reference proteome</keyword>
<dbReference type="AlphaFoldDB" id="A0A5C6ERK7"/>
<protein>
    <submittedName>
        <fullName evidence="2">Uncharacterized protein</fullName>
    </submittedName>
</protein>
<gene>
    <name evidence="2" type="ORF">Poly59_28470</name>
</gene>
<sequence length="93" mass="10425">MRRRLNAGRGRGERKNAKDVPVFKQSRCVQRPKPRIADSWQTRRLSKIARDDRISIDAEQIAYPNEFAPKVKSSLTLLSLIAGLAYAGCIGSV</sequence>
<accession>A0A5C6ERK7</accession>
<feature type="region of interest" description="Disordered" evidence="1">
    <location>
        <begin position="1"/>
        <end position="22"/>
    </location>
</feature>
<dbReference type="Proteomes" id="UP000317977">
    <property type="component" value="Unassembled WGS sequence"/>
</dbReference>
<evidence type="ECO:0000313" key="3">
    <source>
        <dbReference type="Proteomes" id="UP000317977"/>
    </source>
</evidence>
<proteinExistence type="predicted"/>
<reference evidence="2 3" key="1">
    <citation type="submission" date="2019-02" db="EMBL/GenBank/DDBJ databases">
        <title>Deep-cultivation of Planctomycetes and their phenomic and genomic characterization uncovers novel biology.</title>
        <authorList>
            <person name="Wiegand S."/>
            <person name="Jogler M."/>
            <person name="Boedeker C."/>
            <person name="Pinto D."/>
            <person name="Vollmers J."/>
            <person name="Rivas-Marin E."/>
            <person name="Kohn T."/>
            <person name="Peeters S.H."/>
            <person name="Heuer A."/>
            <person name="Rast P."/>
            <person name="Oberbeckmann S."/>
            <person name="Bunk B."/>
            <person name="Jeske O."/>
            <person name="Meyerdierks A."/>
            <person name="Storesund J.E."/>
            <person name="Kallscheuer N."/>
            <person name="Luecker S."/>
            <person name="Lage O.M."/>
            <person name="Pohl T."/>
            <person name="Merkel B.J."/>
            <person name="Hornburger P."/>
            <person name="Mueller R.-W."/>
            <person name="Bruemmer F."/>
            <person name="Labrenz M."/>
            <person name="Spormann A.M."/>
            <person name="Op Den Camp H."/>
            <person name="Overmann J."/>
            <person name="Amann R."/>
            <person name="Jetten M.S.M."/>
            <person name="Mascher T."/>
            <person name="Medema M.H."/>
            <person name="Devos D.P."/>
            <person name="Kaster A.-K."/>
            <person name="Ovreas L."/>
            <person name="Rohde M."/>
            <person name="Galperin M.Y."/>
            <person name="Jogler C."/>
        </authorList>
    </citation>
    <scope>NUCLEOTIDE SEQUENCE [LARGE SCALE GENOMIC DNA]</scope>
    <source>
        <strain evidence="2 3">Poly59</strain>
    </source>
</reference>
<organism evidence="2 3">
    <name type="scientific">Rubripirellula reticaptiva</name>
    <dbReference type="NCBI Taxonomy" id="2528013"/>
    <lineage>
        <taxon>Bacteria</taxon>
        <taxon>Pseudomonadati</taxon>
        <taxon>Planctomycetota</taxon>
        <taxon>Planctomycetia</taxon>
        <taxon>Pirellulales</taxon>
        <taxon>Pirellulaceae</taxon>
        <taxon>Rubripirellula</taxon>
    </lineage>
</organism>